<evidence type="ECO:0000256" key="1">
    <source>
        <dbReference type="SAM" id="MobiDB-lite"/>
    </source>
</evidence>
<dbReference type="RefSeq" id="WP_119584970.1">
    <property type="nucleotide sequence ID" value="NZ_CAWODQ010000012.1"/>
</dbReference>
<comment type="caution">
    <text evidence="4">The sequence shown here is derived from an EMBL/GenBank/DDBJ whole genome shotgun (WGS) entry which is preliminary data.</text>
</comment>
<dbReference type="Proteomes" id="UP000286576">
    <property type="component" value="Unassembled WGS sequence"/>
</dbReference>
<feature type="domain" description="N-terminal" evidence="2">
    <location>
        <begin position="5"/>
        <end position="121"/>
    </location>
</feature>
<evidence type="ECO:0000259" key="3">
    <source>
        <dbReference type="Pfam" id="PF18818"/>
    </source>
</evidence>
<dbReference type="PIRSF" id="PIRSF037112">
    <property type="entry name" value="Antirestriction_ArdC"/>
    <property type="match status" value="1"/>
</dbReference>
<reference evidence="4 5" key="1">
    <citation type="submission" date="2018-08" db="EMBL/GenBank/DDBJ databases">
        <title>Erythrobacter zhengii sp.nov., a bacterium isolated from deep-sea sediment.</title>
        <authorList>
            <person name="Fang C."/>
            <person name="Wu Y.-H."/>
            <person name="Sun C."/>
            <person name="Wang H."/>
            <person name="Cheng H."/>
            <person name="Meng F.-X."/>
            <person name="Wang C.-S."/>
            <person name="Xu X.-W."/>
        </authorList>
    </citation>
    <scope>NUCLEOTIDE SEQUENCE [LARGE SCALE GENOMIC DNA]</scope>
    <source>
        <strain evidence="4 5">V18</strain>
    </source>
</reference>
<dbReference type="InterPro" id="IPR013610">
    <property type="entry name" value="ArdC_N"/>
</dbReference>
<organism evidence="4 5">
    <name type="scientific">Aurantiacibacter zhengii</name>
    <dbReference type="NCBI Taxonomy" id="2307003"/>
    <lineage>
        <taxon>Bacteria</taxon>
        <taxon>Pseudomonadati</taxon>
        <taxon>Pseudomonadota</taxon>
        <taxon>Alphaproteobacteria</taxon>
        <taxon>Sphingomonadales</taxon>
        <taxon>Erythrobacteraceae</taxon>
        <taxon>Aurantiacibacter</taxon>
    </lineage>
</organism>
<dbReference type="GO" id="GO:0003697">
    <property type="term" value="F:single-stranded DNA binding"/>
    <property type="evidence" value="ECO:0007669"/>
    <property type="project" value="InterPro"/>
</dbReference>
<keyword evidence="5" id="KW-1185">Reference proteome</keyword>
<feature type="region of interest" description="Disordered" evidence="1">
    <location>
        <begin position="295"/>
        <end position="334"/>
    </location>
</feature>
<dbReference type="AlphaFoldDB" id="A0A418NU79"/>
<gene>
    <name evidence="4" type="ORF">D2V07_03830</name>
</gene>
<evidence type="ECO:0000313" key="4">
    <source>
        <dbReference type="EMBL" id="RIV87490.1"/>
    </source>
</evidence>
<dbReference type="InterPro" id="IPR041459">
    <property type="entry name" value="MPTase-PolyVal"/>
</dbReference>
<feature type="domain" description="Polyvalent protein metallopeptidase" evidence="3">
    <location>
        <begin position="151"/>
        <end position="275"/>
    </location>
</feature>
<accession>A0A418NU79</accession>
<proteinExistence type="predicted"/>
<evidence type="ECO:0000259" key="2">
    <source>
        <dbReference type="Pfam" id="PF08401"/>
    </source>
</evidence>
<name>A0A418NU79_9SPHN</name>
<dbReference type="EMBL" id="QXFL01000002">
    <property type="protein sequence ID" value="RIV87490.1"/>
    <property type="molecule type" value="Genomic_DNA"/>
</dbReference>
<sequence length="334" mass="36066">MAKFDTYQEVTDRVIAALEAGTKPWEAGWDGAGSLQEPRRANGLPYRGINVLLLWMAAAENGWNGQHWVTFKQAKACGAKVRKGEKGTRIVFFKQLDVERENDAGETEQARIPMLRTYTVFNADQVDDLPEGIATAPIAPTPGLERDQEREDALRSCGARITEGGTRAFYQPVADCITMPDFERFADGGQYLATLAHELCHWTGHKSRLDRNLTAQGPFGSPGYAQEELVAELGAAFIGARLGIAGDHIENHAAYLGSWLKALKNDKRHIFKAAAAAQRAADLVLENAGDIASNAKPASLEGREDAAPAPAPAKPAPAKPAPAPAAQEQFQLAL</sequence>
<protein>
    <submittedName>
        <fullName evidence="4">DUF1738 domain-containing protein</fullName>
    </submittedName>
</protein>
<evidence type="ECO:0000313" key="5">
    <source>
        <dbReference type="Proteomes" id="UP000286576"/>
    </source>
</evidence>
<dbReference type="Pfam" id="PF08401">
    <property type="entry name" value="ArdcN"/>
    <property type="match status" value="1"/>
</dbReference>
<dbReference type="InterPro" id="IPR017113">
    <property type="entry name" value="Antirestriction_ArdC"/>
</dbReference>
<feature type="compositionally biased region" description="Pro residues" evidence="1">
    <location>
        <begin position="309"/>
        <end position="323"/>
    </location>
</feature>
<dbReference type="Pfam" id="PF18818">
    <property type="entry name" value="MPTase-PolyVal"/>
    <property type="match status" value="1"/>
</dbReference>
<dbReference type="OrthoDB" id="9792687at2"/>